<evidence type="ECO:0000256" key="2">
    <source>
        <dbReference type="ARBA" id="ARBA00007871"/>
    </source>
</evidence>
<dbReference type="Gene3D" id="1.10.10.10">
    <property type="entry name" value="Winged helix-like DNA-binding domain superfamily/Winged helix DNA-binding domain"/>
    <property type="match status" value="1"/>
</dbReference>
<dbReference type="SUPFAM" id="SSF46785">
    <property type="entry name" value="Winged helix' DNA-binding domain"/>
    <property type="match status" value="1"/>
</dbReference>
<dbReference type="InterPro" id="IPR050536">
    <property type="entry name" value="DtxR_MntR_Metal-Reg"/>
</dbReference>
<dbReference type="Proteomes" id="UP000752814">
    <property type="component" value="Unassembled WGS sequence"/>
</dbReference>
<name>A0A8J8PER8_9ARCH</name>
<dbReference type="Pfam" id="PF02742">
    <property type="entry name" value="Fe_dep_repr_C"/>
    <property type="match status" value="1"/>
</dbReference>
<evidence type="ECO:0000259" key="8">
    <source>
        <dbReference type="PROSITE" id="PS50944"/>
    </source>
</evidence>
<dbReference type="PANTHER" id="PTHR33238:SF7">
    <property type="entry name" value="IRON-DEPENDENT TRANSCRIPTIONAL REGULATOR"/>
    <property type="match status" value="1"/>
</dbReference>
<dbReference type="SUPFAM" id="SSF50037">
    <property type="entry name" value="C-terminal domain of transcriptional repressors"/>
    <property type="match status" value="1"/>
</dbReference>
<dbReference type="Pfam" id="PF01325">
    <property type="entry name" value="Fe_dep_repress"/>
    <property type="match status" value="1"/>
</dbReference>
<organism evidence="9 10">
    <name type="scientific">Candidatus Methanomassiliicoccus intestinalis</name>
    <dbReference type="NCBI Taxonomy" id="1406512"/>
    <lineage>
        <taxon>Archaea</taxon>
        <taxon>Methanobacteriati</taxon>
        <taxon>Thermoplasmatota</taxon>
        <taxon>Thermoplasmata</taxon>
        <taxon>Methanomassiliicoccales</taxon>
        <taxon>Methanomassiliicoccaceae</taxon>
        <taxon>Methanomassiliicoccus</taxon>
    </lineage>
</organism>
<dbReference type="GO" id="GO:0003677">
    <property type="term" value="F:DNA binding"/>
    <property type="evidence" value="ECO:0007669"/>
    <property type="project" value="UniProtKB-KW"/>
</dbReference>
<accession>A0A8J8PER8</accession>
<dbReference type="PANTHER" id="PTHR33238">
    <property type="entry name" value="IRON (METAL) DEPENDENT REPRESSOR, DTXR FAMILY"/>
    <property type="match status" value="1"/>
</dbReference>
<proteinExistence type="inferred from homology"/>
<keyword evidence="5" id="KW-0805">Transcription regulation</keyword>
<dbReference type="Gene3D" id="2.30.30.90">
    <property type="match status" value="1"/>
</dbReference>
<dbReference type="InterPro" id="IPR036421">
    <property type="entry name" value="Fe_dep_repressor_sf"/>
</dbReference>
<comment type="subunit">
    <text evidence="3">Homodimer.</text>
</comment>
<dbReference type="Pfam" id="PF04023">
    <property type="entry name" value="FeoA"/>
    <property type="match status" value="1"/>
</dbReference>
<evidence type="ECO:0000256" key="5">
    <source>
        <dbReference type="ARBA" id="ARBA00023015"/>
    </source>
</evidence>
<evidence type="ECO:0000256" key="6">
    <source>
        <dbReference type="ARBA" id="ARBA00023125"/>
    </source>
</evidence>
<comment type="similarity">
    <text evidence="2">Belongs to the DtxR/MntR family.</text>
</comment>
<evidence type="ECO:0000256" key="4">
    <source>
        <dbReference type="ARBA" id="ARBA00023004"/>
    </source>
</evidence>
<sequence length="202" mass="22243">MIYILRITGGSQVAKTSEIASRLGVSPASVSEMLGNLADEGMVEYEKYKGVSLTEKGFEYAKHLREKHQVMERFLVDVLDANEDVAHEEACRTEHVISDESAGRMCKILGTNEHCGCGCSIQCDVPENSRTLDKAVIGRRYIISHLKGGNPDQIKKLISMGFVPSVEVKLVDRMLPDGPLVVYIGGVHLAIENTLASFVYTR</sequence>
<dbReference type="InterPro" id="IPR038157">
    <property type="entry name" value="FeoA_core_dom"/>
</dbReference>
<dbReference type="InterPro" id="IPR008988">
    <property type="entry name" value="Transcriptional_repressor_C"/>
</dbReference>
<dbReference type="AlphaFoldDB" id="A0A8J8PER8"/>
<comment type="caution">
    <text evidence="9">The sequence shown here is derived from an EMBL/GenBank/DDBJ whole genome shotgun (WGS) entry which is preliminary data.</text>
</comment>
<dbReference type="PROSITE" id="PS50944">
    <property type="entry name" value="HTH_DTXR"/>
    <property type="match status" value="1"/>
</dbReference>
<dbReference type="SMART" id="SM00899">
    <property type="entry name" value="FeoA"/>
    <property type="match status" value="1"/>
</dbReference>
<feature type="domain" description="HTH dtxR-type" evidence="8">
    <location>
        <begin position="1"/>
        <end position="54"/>
    </location>
</feature>
<comment type="subcellular location">
    <subcellularLocation>
        <location evidence="1">Cytoplasm</location>
    </subcellularLocation>
</comment>
<dbReference type="EMBL" id="LVVT01000001">
    <property type="protein sequence ID" value="TQS84520.1"/>
    <property type="molecule type" value="Genomic_DNA"/>
</dbReference>
<dbReference type="SUPFAM" id="SSF47979">
    <property type="entry name" value="Iron-dependent repressor protein, dimerization domain"/>
    <property type="match status" value="1"/>
</dbReference>
<evidence type="ECO:0000256" key="1">
    <source>
        <dbReference type="ARBA" id="ARBA00004496"/>
    </source>
</evidence>
<dbReference type="GO" id="GO:0046914">
    <property type="term" value="F:transition metal ion binding"/>
    <property type="evidence" value="ECO:0007669"/>
    <property type="project" value="InterPro"/>
</dbReference>
<keyword evidence="4" id="KW-0408">Iron</keyword>
<dbReference type="GO" id="GO:0046983">
    <property type="term" value="F:protein dimerization activity"/>
    <property type="evidence" value="ECO:0007669"/>
    <property type="project" value="InterPro"/>
</dbReference>
<dbReference type="Gene3D" id="1.10.60.10">
    <property type="entry name" value="Iron dependent repressor, metal binding and dimerisation domain"/>
    <property type="match status" value="1"/>
</dbReference>
<dbReference type="OMA" id="LITESAC"/>
<protein>
    <recommendedName>
        <fullName evidence="8">HTH dtxR-type domain-containing protein</fullName>
    </recommendedName>
</protein>
<keyword evidence="6" id="KW-0238">DNA-binding</keyword>
<dbReference type="GO" id="GO:0005737">
    <property type="term" value="C:cytoplasm"/>
    <property type="evidence" value="ECO:0007669"/>
    <property type="project" value="UniProtKB-SubCell"/>
</dbReference>
<evidence type="ECO:0000256" key="3">
    <source>
        <dbReference type="ARBA" id="ARBA00011738"/>
    </source>
</evidence>
<evidence type="ECO:0000256" key="7">
    <source>
        <dbReference type="ARBA" id="ARBA00023163"/>
    </source>
</evidence>
<keyword evidence="7" id="KW-0804">Transcription</keyword>
<dbReference type="SMART" id="SM00529">
    <property type="entry name" value="HTH_DTXR"/>
    <property type="match status" value="1"/>
</dbReference>
<dbReference type="InterPro" id="IPR022689">
    <property type="entry name" value="Iron_dep_repressor"/>
</dbReference>
<dbReference type="InterPro" id="IPR007167">
    <property type="entry name" value="Fe-transptr_FeoA-like"/>
</dbReference>
<dbReference type="InterPro" id="IPR036388">
    <property type="entry name" value="WH-like_DNA-bd_sf"/>
</dbReference>
<dbReference type="InterPro" id="IPR001367">
    <property type="entry name" value="Fe_dep_repressor"/>
</dbReference>
<reference evidence="9" key="1">
    <citation type="submission" date="2016-03" db="EMBL/GenBank/DDBJ databases">
        <authorList>
            <person name="Borrel G."/>
            <person name="Mccann A."/>
            <person name="O'Toole P.W."/>
        </authorList>
    </citation>
    <scope>NUCLEOTIDE SEQUENCE</scope>
    <source>
        <strain evidence="9">183</strain>
    </source>
</reference>
<evidence type="ECO:0000313" key="9">
    <source>
        <dbReference type="EMBL" id="TQS84520.1"/>
    </source>
</evidence>
<dbReference type="GO" id="GO:0003700">
    <property type="term" value="F:DNA-binding transcription factor activity"/>
    <property type="evidence" value="ECO:0007669"/>
    <property type="project" value="InterPro"/>
</dbReference>
<evidence type="ECO:0000313" key="10">
    <source>
        <dbReference type="Proteomes" id="UP000752814"/>
    </source>
</evidence>
<dbReference type="InterPro" id="IPR022687">
    <property type="entry name" value="HTH_DTXR"/>
</dbReference>
<gene>
    <name evidence="9" type="ORF">A3207_00295</name>
</gene>
<dbReference type="InterPro" id="IPR036390">
    <property type="entry name" value="WH_DNA-bd_sf"/>
</dbReference>